<dbReference type="InterPro" id="IPR000319">
    <property type="entry name" value="Asp-semialdehyde_DH_CS"/>
</dbReference>
<evidence type="ECO:0000256" key="12">
    <source>
        <dbReference type="ARBA" id="ARBA00023167"/>
    </source>
</evidence>
<dbReference type="Gene3D" id="3.30.360.10">
    <property type="entry name" value="Dihydrodipicolinate Reductase, domain 2"/>
    <property type="match status" value="1"/>
</dbReference>
<dbReference type="PANTHER" id="PTHR46718">
    <property type="entry name" value="ASPARTATE-SEMIALDEHYDE DEHYDROGENASE"/>
    <property type="match status" value="1"/>
</dbReference>
<dbReference type="InterPro" id="IPR036291">
    <property type="entry name" value="NAD(P)-bd_dom_sf"/>
</dbReference>
<evidence type="ECO:0000256" key="6">
    <source>
        <dbReference type="ARBA" id="ARBA00022605"/>
    </source>
</evidence>
<dbReference type="UniPathway" id="UPA00051">
    <property type="reaction ID" value="UER00464"/>
</dbReference>
<feature type="active site" description="Proton acceptor" evidence="13">
    <location>
        <position position="258"/>
    </location>
</feature>
<protein>
    <recommendedName>
        <fullName evidence="5">aspartate-semialdehyde dehydrogenase</fullName>
        <ecNumber evidence="5">1.2.1.11</ecNumber>
    </recommendedName>
</protein>
<reference evidence="15" key="1">
    <citation type="submission" date="2017-02" db="EMBL/GenBank/DDBJ databases">
        <authorList>
            <person name="Regsiter A."/>
            <person name="William W."/>
        </authorList>
    </citation>
    <scope>NUCLEOTIDE SEQUENCE</scope>
    <source>
        <strain evidence="15">BdmA 4</strain>
    </source>
</reference>
<comment type="pathway">
    <text evidence="3">Amino-acid biosynthesis; L-threonine biosynthesis; L-threonine from L-aspartate: step 2/5.</text>
</comment>
<evidence type="ECO:0000256" key="10">
    <source>
        <dbReference type="ARBA" id="ARBA00023002"/>
    </source>
</evidence>
<evidence type="ECO:0000256" key="9">
    <source>
        <dbReference type="ARBA" id="ARBA00022915"/>
    </source>
</evidence>
<evidence type="ECO:0000256" key="11">
    <source>
        <dbReference type="ARBA" id="ARBA00023154"/>
    </source>
</evidence>
<feature type="domain" description="Semialdehyde dehydrogenase NAD-binding" evidence="14">
    <location>
        <begin position="17"/>
        <end position="142"/>
    </location>
</feature>
<dbReference type="GO" id="GO:0004073">
    <property type="term" value="F:aspartate-semialdehyde dehydrogenase activity"/>
    <property type="evidence" value="ECO:0007669"/>
    <property type="project" value="UniProtKB-EC"/>
</dbReference>
<dbReference type="GO" id="GO:0009089">
    <property type="term" value="P:lysine biosynthetic process via diaminopimelate"/>
    <property type="evidence" value="ECO:0007669"/>
    <property type="project" value="UniProtKB-UniPathway"/>
</dbReference>
<comment type="similarity">
    <text evidence="4">Belongs to the aspartate-semialdehyde dehydrogenase family.</text>
</comment>
<evidence type="ECO:0000256" key="3">
    <source>
        <dbReference type="ARBA" id="ARBA00005097"/>
    </source>
</evidence>
<dbReference type="Gene3D" id="3.40.50.720">
    <property type="entry name" value="NAD(P)-binding Rossmann-like Domain"/>
    <property type="match status" value="1"/>
</dbReference>
<dbReference type="UniPathway" id="UPA00034">
    <property type="reaction ID" value="UER00016"/>
</dbReference>
<dbReference type="Pfam" id="PF02774">
    <property type="entry name" value="Semialdhyde_dhC"/>
    <property type="match status" value="1"/>
</dbReference>
<gene>
    <name evidence="15" type="primary">asd</name>
    <name evidence="15" type="ORF">SPIRO4BDMA_50410</name>
</gene>
<dbReference type="AlphaFoldDB" id="A0A3P3XRH2"/>
<feature type="active site" description="Acyl-thioester intermediate" evidence="13">
    <location>
        <position position="161"/>
    </location>
</feature>
<accession>A0A3P3XRH2</accession>
<dbReference type="NCBIfam" id="TIGR00978">
    <property type="entry name" value="asd_EA"/>
    <property type="match status" value="1"/>
</dbReference>
<dbReference type="GO" id="GO:0046983">
    <property type="term" value="F:protein dimerization activity"/>
    <property type="evidence" value="ECO:0007669"/>
    <property type="project" value="InterPro"/>
</dbReference>
<dbReference type="InterPro" id="IPR000534">
    <property type="entry name" value="Semialdehyde_DH_NAD-bd"/>
</dbReference>
<evidence type="ECO:0000256" key="4">
    <source>
        <dbReference type="ARBA" id="ARBA00010584"/>
    </source>
</evidence>
<evidence type="ECO:0000259" key="14">
    <source>
        <dbReference type="SMART" id="SM00859"/>
    </source>
</evidence>
<dbReference type="Pfam" id="PF01118">
    <property type="entry name" value="Semialdhyde_dh"/>
    <property type="match status" value="1"/>
</dbReference>
<dbReference type="GO" id="GO:0019877">
    <property type="term" value="P:diaminopimelate biosynthetic process"/>
    <property type="evidence" value="ECO:0007669"/>
    <property type="project" value="UniProtKB-KW"/>
</dbReference>
<dbReference type="PROSITE" id="PS01103">
    <property type="entry name" value="ASD"/>
    <property type="match status" value="1"/>
</dbReference>
<dbReference type="GO" id="GO:0009088">
    <property type="term" value="P:threonine biosynthetic process"/>
    <property type="evidence" value="ECO:0007669"/>
    <property type="project" value="UniProtKB-UniPathway"/>
</dbReference>
<sequence length="369" mass="39011">MINNQSRTVFSPKKKIPVTILGATGVVGQRFLRRIADHPWFYPAFLAASDRSAGKKYAEACQWHLPGLPYAGCAGTVVVPCSPGAAFSPIVFSALDAGPAREIEPLFAAAGAYVFSNASAFRMDEDVPLLIPELNPEHFGLLSVQQAKRGWPGAIVTNPNCTTVMLASPLAALQSRFGLDAVLVTSMQAISGAGYPGVAALDIVGNVVPFIRKEEPKVESESNKILGELVQSGSAASVVPAPFVVSATCTRVPVIDGHTLSISVRLKTKASLGEVAEAFRAFEAKTARYGLPSAPSQFLTLLDAEDRPQARKDVEEDGGMRISVGRLRACPILDFKFVSLGHNTERGAAGASVLNAEMALAMGMLYGIV</sequence>
<dbReference type="CDD" id="cd18130">
    <property type="entry name" value="ASADH_C_arch_fung_like"/>
    <property type="match status" value="1"/>
</dbReference>
<keyword evidence="10 15" id="KW-0560">Oxidoreductase</keyword>
<keyword evidence="6" id="KW-0028">Amino-acid biosynthesis</keyword>
<dbReference type="PIRSF" id="PIRSF000148">
    <property type="entry name" value="ASA_dh"/>
    <property type="match status" value="1"/>
</dbReference>
<comment type="function">
    <text evidence="1">Catalyzes the NADPH-dependent formation of L-aspartate-semialdehyde (L-ASA) by the reductive dephosphorylation of L-aspartyl-4-phosphate.</text>
</comment>
<dbReference type="NCBIfam" id="NF006416">
    <property type="entry name" value="PRK08664.1"/>
    <property type="match status" value="1"/>
</dbReference>
<dbReference type="EC" id="1.2.1.11" evidence="5"/>
<dbReference type="GO" id="GO:0051287">
    <property type="term" value="F:NAD binding"/>
    <property type="evidence" value="ECO:0007669"/>
    <property type="project" value="InterPro"/>
</dbReference>
<evidence type="ECO:0000256" key="1">
    <source>
        <dbReference type="ARBA" id="ARBA00002492"/>
    </source>
</evidence>
<dbReference type="UniPathway" id="UPA00050">
    <property type="reaction ID" value="UER00463"/>
</dbReference>
<dbReference type="SMART" id="SM00859">
    <property type="entry name" value="Semialdhyde_dh"/>
    <property type="match status" value="1"/>
</dbReference>
<dbReference type="SUPFAM" id="SSF55347">
    <property type="entry name" value="Glyceraldehyde-3-phosphate dehydrogenase-like, C-terminal domain"/>
    <property type="match status" value="1"/>
</dbReference>
<dbReference type="SUPFAM" id="SSF51735">
    <property type="entry name" value="NAD(P)-binding Rossmann-fold domains"/>
    <property type="match status" value="1"/>
</dbReference>
<dbReference type="GO" id="GO:0009086">
    <property type="term" value="P:methionine biosynthetic process"/>
    <property type="evidence" value="ECO:0007669"/>
    <property type="project" value="UniProtKB-KW"/>
</dbReference>
<evidence type="ECO:0000256" key="7">
    <source>
        <dbReference type="ARBA" id="ARBA00022697"/>
    </source>
</evidence>
<dbReference type="InterPro" id="IPR012280">
    <property type="entry name" value="Semialdhyde_DH_dimer_dom"/>
</dbReference>
<name>A0A3P3XRH2_9SPIR</name>
<keyword evidence="7" id="KW-0791">Threonine biosynthesis</keyword>
<evidence type="ECO:0000256" key="13">
    <source>
        <dbReference type="PIRSR" id="PIRSR000148-1"/>
    </source>
</evidence>
<evidence type="ECO:0000256" key="5">
    <source>
        <dbReference type="ARBA" id="ARBA00013120"/>
    </source>
</evidence>
<organism evidence="15">
    <name type="scientific">uncultured spirochete</name>
    <dbReference type="NCBI Taxonomy" id="156406"/>
    <lineage>
        <taxon>Bacteria</taxon>
        <taxon>Pseudomonadati</taxon>
        <taxon>Spirochaetota</taxon>
        <taxon>Spirochaetia</taxon>
        <taxon>Spirochaetales</taxon>
        <taxon>environmental samples</taxon>
    </lineage>
</organism>
<evidence type="ECO:0000256" key="8">
    <source>
        <dbReference type="ARBA" id="ARBA00022857"/>
    </source>
</evidence>
<dbReference type="EMBL" id="FWDO01000005">
    <property type="protein sequence ID" value="SLM18895.1"/>
    <property type="molecule type" value="Genomic_DNA"/>
</dbReference>
<evidence type="ECO:0000313" key="15">
    <source>
        <dbReference type="EMBL" id="SLM18895.1"/>
    </source>
</evidence>
<dbReference type="FunFam" id="3.30.360.10:FF:000016">
    <property type="entry name" value="Probable aspartate-semialdehyde dehydrogenase"/>
    <property type="match status" value="1"/>
</dbReference>
<keyword evidence="12" id="KW-0486">Methionine biosynthesis</keyword>
<proteinExistence type="inferred from homology"/>
<keyword evidence="11" id="KW-0457">Lysine biosynthesis</keyword>
<dbReference type="GO" id="GO:0050661">
    <property type="term" value="F:NADP binding"/>
    <property type="evidence" value="ECO:0007669"/>
    <property type="project" value="InterPro"/>
</dbReference>
<keyword evidence="9" id="KW-0220">Diaminopimelate biosynthesis</keyword>
<dbReference type="PANTHER" id="PTHR46718:SF1">
    <property type="entry name" value="ASPARTATE-SEMIALDEHYDE DEHYDROGENASE"/>
    <property type="match status" value="1"/>
</dbReference>
<dbReference type="InterPro" id="IPR051823">
    <property type="entry name" value="ASADH-related"/>
</dbReference>
<comment type="pathway">
    <text evidence="2">Amino-acid biosynthesis; L-methionine biosynthesis via de novo pathway; L-homoserine from L-aspartate: step 2/3.</text>
</comment>
<keyword evidence="8" id="KW-0521">NADP</keyword>
<dbReference type="InterPro" id="IPR005676">
    <property type="entry name" value="Asp_semi-ald_DH_pep-lack"/>
</dbReference>
<evidence type="ECO:0000256" key="2">
    <source>
        <dbReference type="ARBA" id="ARBA00005021"/>
    </source>
</evidence>
<dbReference type="CDD" id="cd02315">
    <property type="entry name" value="ScASADH_like_N"/>
    <property type="match status" value="1"/>
</dbReference>